<comment type="subcellular location">
    <subcellularLocation>
        <location evidence="1">Cell inner membrane</location>
        <topology evidence="1">Multi-pass membrane protein</topology>
    </subcellularLocation>
</comment>
<evidence type="ECO:0000256" key="16">
    <source>
        <dbReference type="SAM" id="Coils"/>
    </source>
</evidence>
<evidence type="ECO:0000256" key="11">
    <source>
        <dbReference type="ARBA" id="ARBA00022840"/>
    </source>
</evidence>
<comment type="similarity">
    <text evidence="3">Belongs to the etk/wzc family.</text>
</comment>
<keyword evidence="7" id="KW-0808">Transferase</keyword>
<dbReference type="Proteomes" id="UP000811255">
    <property type="component" value="Unassembled WGS sequence"/>
</dbReference>
<keyword evidence="13 17" id="KW-0472">Membrane</keyword>
<keyword evidence="14" id="KW-0829">Tyrosine-protein kinase</keyword>
<evidence type="ECO:0000256" key="12">
    <source>
        <dbReference type="ARBA" id="ARBA00022989"/>
    </source>
</evidence>
<comment type="similarity">
    <text evidence="2">Belongs to the CpsD/CapB family.</text>
</comment>
<name>A0ABS5VZ61_9SPHN</name>
<evidence type="ECO:0000259" key="18">
    <source>
        <dbReference type="Pfam" id="PF02706"/>
    </source>
</evidence>
<dbReference type="SUPFAM" id="SSF52540">
    <property type="entry name" value="P-loop containing nucleoside triphosphate hydrolases"/>
    <property type="match status" value="1"/>
</dbReference>
<evidence type="ECO:0000256" key="1">
    <source>
        <dbReference type="ARBA" id="ARBA00004429"/>
    </source>
</evidence>
<evidence type="ECO:0000256" key="7">
    <source>
        <dbReference type="ARBA" id="ARBA00022679"/>
    </source>
</evidence>
<dbReference type="InterPro" id="IPR050445">
    <property type="entry name" value="Bact_polysacc_biosynth/exp"/>
</dbReference>
<evidence type="ECO:0000256" key="6">
    <source>
        <dbReference type="ARBA" id="ARBA00022519"/>
    </source>
</evidence>
<dbReference type="InterPro" id="IPR003856">
    <property type="entry name" value="LPS_length_determ_N"/>
</dbReference>
<evidence type="ECO:0000256" key="14">
    <source>
        <dbReference type="ARBA" id="ARBA00023137"/>
    </source>
</evidence>
<dbReference type="InterPro" id="IPR027417">
    <property type="entry name" value="P-loop_NTPase"/>
</dbReference>
<evidence type="ECO:0000256" key="13">
    <source>
        <dbReference type="ARBA" id="ARBA00023136"/>
    </source>
</evidence>
<protein>
    <recommendedName>
        <fullName evidence="4">non-specific protein-tyrosine kinase</fullName>
        <ecNumber evidence="4">2.7.10.2</ecNumber>
    </recommendedName>
</protein>
<keyword evidence="12 17" id="KW-1133">Transmembrane helix</keyword>
<keyword evidence="16" id="KW-0175">Coiled coil</keyword>
<dbReference type="PANTHER" id="PTHR32309:SF13">
    <property type="entry name" value="FERRIC ENTEROBACTIN TRANSPORT PROTEIN FEPE"/>
    <property type="match status" value="1"/>
</dbReference>
<keyword evidence="21" id="KW-1185">Reference proteome</keyword>
<proteinExistence type="inferred from homology"/>
<dbReference type="EC" id="2.7.10.2" evidence="4"/>
<evidence type="ECO:0000313" key="20">
    <source>
        <dbReference type="EMBL" id="MBT2132806.1"/>
    </source>
</evidence>
<gene>
    <name evidence="20" type="ORF">KK137_00535</name>
</gene>
<dbReference type="InterPro" id="IPR005702">
    <property type="entry name" value="Wzc-like_C"/>
</dbReference>
<dbReference type="InterPro" id="IPR025669">
    <property type="entry name" value="AAA_dom"/>
</dbReference>
<evidence type="ECO:0000256" key="2">
    <source>
        <dbReference type="ARBA" id="ARBA00007316"/>
    </source>
</evidence>
<evidence type="ECO:0000256" key="10">
    <source>
        <dbReference type="ARBA" id="ARBA00022777"/>
    </source>
</evidence>
<feature type="transmembrane region" description="Helical" evidence="17">
    <location>
        <begin position="31"/>
        <end position="52"/>
    </location>
</feature>
<accession>A0ABS5VZ61</accession>
<dbReference type="Gene3D" id="3.40.50.300">
    <property type="entry name" value="P-loop containing nucleotide triphosphate hydrolases"/>
    <property type="match status" value="1"/>
</dbReference>
<evidence type="ECO:0000256" key="9">
    <source>
        <dbReference type="ARBA" id="ARBA00022741"/>
    </source>
</evidence>
<sequence>MDALTSNFGRRAPEPGLIDIRGIAGIIRRRALPIALVMGIAFFGAILAYTMASPTYSATAHVAIERQVEDVVPMDSTRERPVMTDSSTVDTEVQILRSPTIAAGVVDRLDLAQREGFGFPADASPPAAEALPAARARAIDVVRNGLDVKREGTSYAIAISFPWGDPQTSTEIVNTAAQVYLDSQTQGLSAQTNKQVALLAERLEMLRDDVQQAEADVASYRDQTNLVDIYNDNGNAQQQIATINGMRAQARSEQAAAASRAASGQSGDVAEILDSPVINQLRTEEARLLAKQASMSVRYGPNYPEMTPLSEELAVVRSKIAEETGRLSRSLVSEARAVGSKAGSLSGSVGEVIGNVRAGNRASVRLAELERNAEAARVLYSAMLERYRQAVATQGTERGNAYIVSLAPIPRAATSPNLTVYLLVGLLAGLAGAAMIVLLLEMLERGVRTRRELETSLGVPVLASAPDLATVNGGSHSVHAPLAASDYALTNSGSLFGETFRSIRTTLRIGRGDRDARTVAVISSIPHEGKTTVALTLARTTAKLGQRVVLVDCDERQRGSSREFRTGPVGLAQVLAGTAHFEDALITDEETGLSVLPQLRGESPDYDMFASDRMQQLIDTLADSFDLVVIDTAPVLQIAEARALAAMADKTLFVVRWRDTPVHTARMALDLLERSGADVAGAVLNMVDIRAQAKSSAETHLYREYEKEPA</sequence>
<feature type="transmembrane region" description="Helical" evidence="17">
    <location>
        <begin position="418"/>
        <end position="440"/>
    </location>
</feature>
<evidence type="ECO:0000256" key="8">
    <source>
        <dbReference type="ARBA" id="ARBA00022692"/>
    </source>
</evidence>
<feature type="coiled-coil region" evidence="16">
    <location>
        <begin position="196"/>
        <end position="223"/>
    </location>
</feature>
<dbReference type="CDD" id="cd05387">
    <property type="entry name" value="BY-kinase"/>
    <property type="match status" value="1"/>
</dbReference>
<evidence type="ECO:0000259" key="19">
    <source>
        <dbReference type="Pfam" id="PF13614"/>
    </source>
</evidence>
<keyword evidence="9" id="KW-0547">Nucleotide-binding</keyword>
<evidence type="ECO:0000256" key="15">
    <source>
        <dbReference type="ARBA" id="ARBA00051245"/>
    </source>
</evidence>
<keyword evidence="8 17" id="KW-0812">Transmembrane</keyword>
<keyword evidence="6" id="KW-0997">Cell inner membrane</keyword>
<keyword evidence="5" id="KW-1003">Cell membrane</keyword>
<keyword evidence="10" id="KW-0418">Kinase</keyword>
<dbReference type="Pfam" id="PF02706">
    <property type="entry name" value="Wzz"/>
    <property type="match status" value="1"/>
</dbReference>
<reference evidence="20 21" key="1">
    <citation type="submission" date="2021-05" db="EMBL/GenBank/DDBJ databases">
        <title>Croceibacterium sp. LX-88 genome sequence.</title>
        <authorList>
            <person name="Luo X."/>
        </authorList>
    </citation>
    <scope>NUCLEOTIDE SEQUENCE [LARGE SCALE GENOMIC DNA]</scope>
    <source>
        <strain evidence="20 21">LX-88</strain>
    </source>
</reference>
<evidence type="ECO:0000313" key="21">
    <source>
        <dbReference type="Proteomes" id="UP000811255"/>
    </source>
</evidence>
<evidence type="ECO:0000256" key="17">
    <source>
        <dbReference type="SAM" id="Phobius"/>
    </source>
</evidence>
<dbReference type="EMBL" id="JAHFVK010000001">
    <property type="protein sequence ID" value="MBT2132806.1"/>
    <property type="molecule type" value="Genomic_DNA"/>
</dbReference>
<organism evidence="20 21">
    <name type="scientific">Croceibacterium selenioxidans</name>
    <dbReference type="NCBI Taxonomy" id="2838833"/>
    <lineage>
        <taxon>Bacteria</taxon>
        <taxon>Pseudomonadati</taxon>
        <taxon>Pseudomonadota</taxon>
        <taxon>Alphaproteobacteria</taxon>
        <taxon>Sphingomonadales</taxon>
        <taxon>Erythrobacteraceae</taxon>
        <taxon>Croceibacterium</taxon>
    </lineage>
</organism>
<dbReference type="Pfam" id="PF13614">
    <property type="entry name" value="AAA_31"/>
    <property type="match status" value="1"/>
</dbReference>
<dbReference type="PANTHER" id="PTHR32309">
    <property type="entry name" value="TYROSINE-PROTEIN KINASE"/>
    <property type="match status" value="1"/>
</dbReference>
<evidence type="ECO:0000256" key="4">
    <source>
        <dbReference type="ARBA" id="ARBA00011903"/>
    </source>
</evidence>
<evidence type="ECO:0000256" key="3">
    <source>
        <dbReference type="ARBA" id="ARBA00008883"/>
    </source>
</evidence>
<evidence type="ECO:0000256" key="5">
    <source>
        <dbReference type="ARBA" id="ARBA00022475"/>
    </source>
</evidence>
<keyword evidence="11" id="KW-0067">ATP-binding</keyword>
<feature type="domain" description="Polysaccharide chain length determinant N-terminal" evidence="18">
    <location>
        <begin position="18"/>
        <end position="108"/>
    </location>
</feature>
<feature type="domain" description="AAA" evidence="19">
    <location>
        <begin position="528"/>
        <end position="655"/>
    </location>
</feature>
<comment type="caution">
    <text evidence="20">The sequence shown here is derived from an EMBL/GenBank/DDBJ whole genome shotgun (WGS) entry which is preliminary data.</text>
</comment>
<comment type="catalytic activity">
    <reaction evidence="15">
        <text>L-tyrosyl-[protein] + ATP = O-phospho-L-tyrosyl-[protein] + ADP + H(+)</text>
        <dbReference type="Rhea" id="RHEA:10596"/>
        <dbReference type="Rhea" id="RHEA-COMP:10136"/>
        <dbReference type="Rhea" id="RHEA-COMP:20101"/>
        <dbReference type="ChEBI" id="CHEBI:15378"/>
        <dbReference type="ChEBI" id="CHEBI:30616"/>
        <dbReference type="ChEBI" id="CHEBI:46858"/>
        <dbReference type="ChEBI" id="CHEBI:61978"/>
        <dbReference type="ChEBI" id="CHEBI:456216"/>
        <dbReference type="EC" id="2.7.10.2"/>
    </reaction>
</comment>
<dbReference type="RefSeq" id="WP_214533921.1">
    <property type="nucleotide sequence ID" value="NZ_JAHFVK010000001.1"/>
</dbReference>